<evidence type="ECO:0000313" key="4">
    <source>
        <dbReference type="EMBL" id="NXB69644.1"/>
    </source>
</evidence>
<dbReference type="Gene3D" id="2.40.10.10">
    <property type="entry name" value="Trypsin-like serine proteases"/>
    <property type="match status" value="1"/>
</dbReference>
<protein>
    <submittedName>
        <fullName evidence="4">KLK14 protein</fullName>
    </submittedName>
</protein>
<evidence type="ECO:0000256" key="2">
    <source>
        <dbReference type="SAM" id="MobiDB-lite"/>
    </source>
</evidence>
<dbReference type="Pfam" id="PF00089">
    <property type="entry name" value="Trypsin"/>
    <property type="match status" value="1"/>
</dbReference>
<accession>A0A851ITX6</accession>
<keyword evidence="5" id="KW-1185">Reference proteome</keyword>
<feature type="non-terminal residue" evidence="4">
    <location>
        <position position="81"/>
    </location>
</feature>
<dbReference type="InterPro" id="IPR001254">
    <property type="entry name" value="Trypsin_dom"/>
</dbReference>
<evidence type="ECO:0000256" key="1">
    <source>
        <dbReference type="ARBA" id="ARBA00023157"/>
    </source>
</evidence>
<dbReference type="SUPFAM" id="SSF50494">
    <property type="entry name" value="Trypsin-like serine proteases"/>
    <property type="match status" value="1"/>
</dbReference>
<evidence type="ECO:0000259" key="3">
    <source>
        <dbReference type="Pfam" id="PF00089"/>
    </source>
</evidence>
<dbReference type="AlphaFoldDB" id="A0A851ITX6"/>
<name>A0A851ITX6_9PASS</name>
<evidence type="ECO:0000313" key="5">
    <source>
        <dbReference type="Proteomes" id="UP000660704"/>
    </source>
</evidence>
<dbReference type="PANTHER" id="PTHR24271:SF48">
    <property type="entry name" value="KALLIKREIN-14"/>
    <property type="match status" value="1"/>
</dbReference>
<dbReference type="EMBL" id="WBMY01000506">
    <property type="protein sequence ID" value="NXB69644.1"/>
    <property type="molecule type" value="Genomic_DNA"/>
</dbReference>
<dbReference type="GO" id="GO:0004252">
    <property type="term" value="F:serine-type endopeptidase activity"/>
    <property type="evidence" value="ECO:0007669"/>
    <property type="project" value="InterPro"/>
</dbReference>
<dbReference type="Proteomes" id="UP000660704">
    <property type="component" value="Unassembled WGS sequence"/>
</dbReference>
<gene>
    <name evidence="4" type="primary">Klk14</name>
    <name evidence="4" type="ORF">DONATR_R15371</name>
</gene>
<feature type="domain" description="Peptidase S1" evidence="3">
    <location>
        <begin position="3"/>
        <end position="77"/>
    </location>
</feature>
<reference evidence="4" key="1">
    <citation type="submission" date="2019-09" db="EMBL/GenBank/DDBJ databases">
        <title>Bird 10,000 Genomes (B10K) Project - Family phase.</title>
        <authorList>
            <person name="Zhang G."/>
        </authorList>
    </citation>
    <scope>NUCLEOTIDE SEQUENCE</scope>
    <source>
        <strain evidence="4">B10K-DU-001-63</strain>
        <tissue evidence="4">Muscle</tissue>
    </source>
</reference>
<sequence length="81" mass="8685">LGTTTLRSGTGQVRSVARAVVHPDYDARRNDNDFMLLYLGAPARFGPRVKRIRPAPRCPEPGQNCSLSGWGTTQSPGGTCA</sequence>
<feature type="non-terminal residue" evidence="4">
    <location>
        <position position="1"/>
    </location>
</feature>
<dbReference type="InterPro" id="IPR043504">
    <property type="entry name" value="Peptidase_S1_PA_chymotrypsin"/>
</dbReference>
<keyword evidence="1" id="KW-1015">Disulfide bond</keyword>
<organism evidence="4 5">
    <name type="scientific">Donacobius atricapilla</name>
    <dbReference type="NCBI Taxonomy" id="237420"/>
    <lineage>
        <taxon>Eukaryota</taxon>
        <taxon>Metazoa</taxon>
        <taxon>Chordata</taxon>
        <taxon>Craniata</taxon>
        <taxon>Vertebrata</taxon>
        <taxon>Euteleostomi</taxon>
        <taxon>Archelosauria</taxon>
        <taxon>Archosauria</taxon>
        <taxon>Dinosauria</taxon>
        <taxon>Saurischia</taxon>
        <taxon>Theropoda</taxon>
        <taxon>Coelurosauria</taxon>
        <taxon>Aves</taxon>
        <taxon>Neognathae</taxon>
        <taxon>Neoaves</taxon>
        <taxon>Telluraves</taxon>
        <taxon>Australaves</taxon>
        <taxon>Passeriformes</taxon>
        <taxon>Mimidae</taxon>
        <taxon>Donacobius</taxon>
    </lineage>
</organism>
<dbReference type="PANTHER" id="PTHR24271">
    <property type="entry name" value="KALLIKREIN-RELATED"/>
    <property type="match status" value="1"/>
</dbReference>
<proteinExistence type="predicted"/>
<dbReference type="InterPro" id="IPR009003">
    <property type="entry name" value="Peptidase_S1_PA"/>
</dbReference>
<dbReference type="GO" id="GO:0006508">
    <property type="term" value="P:proteolysis"/>
    <property type="evidence" value="ECO:0007669"/>
    <property type="project" value="InterPro"/>
</dbReference>
<dbReference type="GO" id="GO:0030141">
    <property type="term" value="C:secretory granule"/>
    <property type="evidence" value="ECO:0007669"/>
    <property type="project" value="TreeGrafter"/>
</dbReference>
<feature type="compositionally biased region" description="Polar residues" evidence="2">
    <location>
        <begin position="63"/>
        <end position="81"/>
    </location>
</feature>
<comment type="caution">
    <text evidence="4">The sequence shown here is derived from an EMBL/GenBank/DDBJ whole genome shotgun (WGS) entry which is preliminary data.</text>
</comment>
<feature type="region of interest" description="Disordered" evidence="2">
    <location>
        <begin position="57"/>
        <end position="81"/>
    </location>
</feature>